<reference evidence="2" key="1">
    <citation type="submission" date="2016-10" db="EMBL/GenBank/DDBJ databases">
        <authorList>
            <person name="Varghese N."/>
            <person name="Submissions S."/>
        </authorList>
    </citation>
    <scope>NUCLEOTIDE SEQUENCE [LARGE SCALE GENOMIC DNA]</scope>
    <source>
        <strain evidence="2">CGMCC 1.3566</strain>
    </source>
</reference>
<sequence>MEYTLISFLLVMVLFLVIKVNKLEGRVKGIQYTLKQLTEQFGIGENPIDEELRELIKEGKEVKAVKKARETLGLSLIEGKEYIDQLKEAK</sequence>
<gene>
    <name evidence="1" type="ORF">SAMN05421676_11318</name>
</gene>
<accession>A0A1I0IMD7</accession>
<evidence type="ECO:0000313" key="2">
    <source>
        <dbReference type="Proteomes" id="UP000199095"/>
    </source>
</evidence>
<dbReference type="OrthoDB" id="2649700at2"/>
<evidence type="ECO:0008006" key="3">
    <source>
        <dbReference type="Google" id="ProtNLM"/>
    </source>
</evidence>
<evidence type="ECO:0000313" key="1">
    <source>
        <dbReference type="EMBL" id="SET98205.1"/>
    </source>
</evidence>
<keyword evidence="2" id="KW-1185">Reference proteome</keyword>
<dbReference type="Proteomes" id="UP000199095">
    <property type="component" value="Unassembled WGS sequence"/>
</dbReference>
<proteinExistence type="predicted"/>
<organism evidence="1 2">
    <name type="scientific">Salinibacillus kushneri</name>
    <dbReference type="NCBI Taxonomy" id="237682"/>
    <lineage>
        <taxon>Bacteria</taxon>
        <taxon>Bacillati</taxon>
        <taxon>Bacillota</taxon>
        <taxon>Bacilli</taxon>
        <taxon>Bacillales</taxon>
        <taxon>Bacillaceae</taxon>
        <taxon>Salinibacillus</taxon>
    </lineage>
</organism>
<dbReference type="EMBL" id="FOHJ01000013">
    <property type="protein sequence ID" value="SET98205.1"/>
    <property type="molecule type" value="Genomic_DNA"/>
</dbReference>
<protein>
    <recommendedName>
        <fullName evidence="3">Ribosomal protein L7/L12 C-terminal domain-containing protein</fullName>
    </recommendedName>
</protein>
<name>A0A1I0IMD7_9BACI</name>
<dbReference type="AlphaFoldDB" id="A0A1I0IMD7"/>
<dbReference type="STRING" id="237682.SAMN05421676_11318"/>